<evidence type="ECO:0000313" key="3">
    <source>
        <dbReference type="Proteomes" id="UP000019376"/>
    </source>
</evidence>
<name>S8B239_PENO1</name>
<protein>
    <submittedName>
        <fullName evidence="2">Uncharacterized protein</fullName>
    </submittedName>
</protein>
<evidence type="ECO:0000313" key="2">
    <source>
        <dbReference type="EMBL" id="EPS32878.1"/>
    </source>
</evidence>
<gene>
    <name evidence="2" type="ORF">PDE_07839</name>
</gene>
<sequence length="98" mass="11436">MTRHSQTGPLGAPITNITNITFLKSTRQVALPQSYNFSFDPFFKSMLCPSKVWIFHQHFQNKWRWAGARLTQRPWRPPSISPEMERNWISPIPGGRPK</sequence>
<feature type="region of interest" description="Disordered" evidence="1">
    <location>
        <begin position="76"/>
        <end position="98"/>
    </location>
</feature>
<keyword evidence="3" id="KW-1185">Reference proteome</keyword>
<reference evidence="2 3" key="1">
    <citation type="journal article" date="2013" name="PLoS ONE">
        <title>Genomic and secretomic analyses reveal unique features of the lignocellulolytic enzyme system of Penicillium decumbens.</title>
        <authorList>
            <person name="Liu G."/>
            <person name="Zhang L."/>
            <person name="Wei X."/>
            <person name="Zou G."/>
            <person name="Qin Y."/>
            <person name="Ma L."/>
            <person name="Li J."/>
            <person name="Zheng H."/>
            <person name="Wang S."/>
            <person name="Wang C."/>
            <person name="Xun L."/>
            <person name="Zhao G.-P."/>
            <person name="Zhou Z."/>
            <person name="Qu Y."/>
        </authorList>
    </citation>
    <scope>NUCLEOTIDE SEQUENCE [LARGE SCALE GENOMIC DNA]</scope>
    <source>
        <strain evidence="3">114-2 / CGMCC 5302</strain>
    </source>
</reference>
<accession>S8B239</accession>
<organism evidence="2 3">
    <name type="scientific">Penicillium oxalicum (strain 114-2 / CGMCC 5302)</name>
    <name type="common">Penicillium decumbens</name>
    <dbReference type="NCBI Taxonomy" id="933388"/>
    <lineage>
        <taxon>Eukaryota</taxon>
        <taxon>Fungi</taxon>
        <taxon>Dikarya</taxon>
        <taxon>Ascomycota</taxon>
        <taxon>Pezizomycotina</taxon>
        <taxon>Eurotiomycetes</taxon>
        <taxon>Eurotiomycetidae</taxon>
        <taxon>Eurotiales</taxon>
        <taxon>Aspergillaceae</taxon>
        <taxon>Penicillium</taxon>
    </lineage>
</organism>
<proteinExistence type="predicted"/>
<dbReference type="EMBL" id="KB644414">
    <property type="protein sequence ID" value="EPS32878.1"/>
    <property type="molecule type" value="Genomic_DNA"/>
</dbReference>
<dbReference type="AlphaFoldDB" id="S8B239"/>
<dbReference type="HOGENOM" id="CLU_2334312_0_0_1"/>
<evidence type="ECO:0000256" key="1">
    <source>
        <dbReference type="SAM" id="MobiDB-lite"/>
    </source>
</evidence>
<dbReference type="Proteomes" id="UP000019376">
    <property type="component" value="Unassembled WGS sequence"/>
</dbReference>